<name>E6PVP4_9ZZZZ</name>
<dbReference type="PANTHER" id="PTHR37423:SF2">
    <property type="entry name" value="MEMBRANE-BOUND LYTIC MUREIN TRANSGLYCOSYLASE C"/>
    <property type="match status" value="1"/>
</dbReference>
<feature type="domain" description="Transglycosylase SLT" evidence="1">
    <location>
        <begin position="101"/>
        <end position="191"/>
    </location>
</feature>
<organism evidence="2">
    <name type="scientific">mine drainage metagenome</name>
    <dbReference type="NCBI Taxonomy" id="410659"/>
    <lineage>
        <taxon>unclassified sequences</taxon>
        <taxon>metagenomes</taxon>
        <taxon>ecological metagenomes</taxon>
    </lineage>
</organism>
<dbReference type="InterPro" id="IPR008258">
    <property type="entry name" value="Transglycosylase_SLT_dom_1"/>
</dbReference>
<comment type="caution">
    <text evidence="2">The sequence shown here is derived from an EMBL/GenBank/DDBJ whole genome shotgun (WGS) entry which is preliminary data.</text>
</comment>
<dbReference type="Gene3D" id="1.10.530.10">
    <property type="match status" value="1"/>
</dbReference>
<evidence type="ECO:0000313" key="2">
    <source>
        <dbReference type="EMBL" id="CBH99001.1"/>
    </source>
</evidence>
<dbReference type="InterPro" id="IPR023346">
    <property type="entry name" value="Lysozyme-like_dom_sf"/>
</dbReference>
<dbReference type="AlphaFoldDB" id="E6PVP4"/>
<accession>E6PVP4</accession>
<dbReference type="Pfam" id="PF01464">
    <property type="entry name" value="SLT"/>
    <property type="match status" value="1"/>
</dbReference>
<dbReference type="PANTHER" id="PTHR37423">
    <property type="entry name" value="SOLUBLE LYTIC MUREIN TRANSGLYCOSYLASE-RELATED"/>
    <property type="match status" value="1"/>
</dbReference>
<dbReference type="SUPFAM" id="SSF53955">
    <property type="entry name" value="Lysozyme-like"/>
    <property type="match status" value="1"/>
</dbReference>
<gene>
    <name evidence="2" type="ORF">CARN2_0175</name>
</gene>
<evidence type="ECO:0000259" key="1">
    <source>
        <dbReference type="Pfam" id="PF01464"/>
    </source>
</evidence>
<proteinExistence type="predicted"/>
<dbReference type="EMBL" id="CABM01000065">
    <property type="protein sequence ID" value="CBH99001.1"/>
    <property type="molecule type" value="Genomic_DNA"/>
</dbReference>
<protein>
    <submittedName>
        <fullName evidence="2">Putative Lysozyme-like protein</fullName>
    </submittedName>
</protein>
<sequence>MSRVRHGLRILAVCAALFLVFAMGLNRAWAGDQKEEQLSDAVRLALAAQIADAAPPKQHFRSPQHLIGYLMWLATESSRLRARMPNFVVREAFLQTVWYEAHRAGLEPALVLGLIQVESGFKKYAISSAGALGLMQVMPFWTRQIGNGNAETLLNMQINLRYGCVILRHYLNLEHGDLFMALGRYNGSRGNAAYPDAVLAARKAWLVDQASESFAKTDAKTEQPLR</sequence>
<reference evidence="2" key="1">
    <citation type="submission" date="2009-10" db="EMBL/GenBank/DDBJ databases">
        <title>Diversity of trophic interactions inside an arsenic-rich microbial ecosystem.</title>
        <authorList>
            <person name="Bertin P.N."/>
            <person name="Heinrich-Salmeron A."/>
            <person name="Pelletier E."/>
            <person name="Goulhen-Chollet F."/>
            <person name="Arsene-Ploetze F."/>
            <person name="Gallien S."/>
            <person name="Calteau A."/>
            <person name="Vallenet D."/>
            <person name="Casiot C."/>
            <person name="Chane-Woon-Ming B."/>
            <person name="Giloteaux L."/>
            <person name="Barakat M."/>
            <person name="Bonnefoy V."/>
            <person name="Bruneel O."/>
            <person name="Chandler M."/>
            <person name="Cleiss J."/>
            <person name="Duran R."/>
            <person name="Elbaz-Poulichet F."/>
            <person name="Fonknechten N."/>
            <person name="Lauga B."/>
            <person name="Mornico D."/>
            <person name="Ortet P."/>
            <person name="Schaeffer C."/>
            <person name="Siguier P."/>
            <person name="Alexander Thil Smith A."/>
            <person name="Van Dorsselaer A."/>
            <person name="Weissenbach J."/>
            <person name="Medigue C."/>
            <person name="Le Paslier D."/>
        </authorList>
    </citation>
    <scope>NUCLEOTIDE SEQUENCE</scope>
</reference>